<proteinExistence type="predicted"/>
<keyword evidence="2" id="KW-1185">Reference proteome</keyword>
<name>A0A1C4YCT4_9ACTN</name>
<sequence>MKLRQFGFIAALMAAASIAGSGVRPQGPDVPARPVGAAEVVSLDGLGNAAFGATEEDLTRRGVLRTDEDACGPTLAGHGSVSPIFADDRLVLLWLDDPMSTPEGITVGTPVDAVHDAYPSVVGLDAPQEMHRFDGLLARNGDRAYLFLHDGTTVRKIIAGYADWARRLFDEGYGPC</sequence>
<gene>
    <name evidence="1" type="ORF">GA0070214_10831</name>
</gene>
<evidence type="ECO:0000313" key="1">
    <source>
        <dbReference type="EMBL" id="SCF18446.1"/>
    </source>
</evidence>
<protein>
    <submittedName>
        <fullName evidence="1">Uncharacterized protein</fullName>
    </submittedName>
</protein>
<accession>A0A1C4YCT4</accession>
<reference evidence="2" key="1">
    <citation type="submission" date="2016-06" db="EMBL/GenBank/DDBJ databases">
        <authorList>
            <person name="Varghese N."/>
            <person name="Submissions Spin"/>
        </authorList>
    </citation>
    <scope>NUCLEOTIDE SEQUENCE [LARGE SCALE GENOMIC DNA]</scope>
    <source>
        <strain evidence="2">DSM 45246</strain>
    </source>
</reference>
<dbReference type="AlphaFoldDB" id="A0A1C4YCT4"/>
<dbReference type="EMBL" id="FMCS01000008">
    <property type="protein sequence ID" value="SCF18446.1"/>
    <property type="molecule type" value="Genomic_DNA"/>
</dbReference>
<evidence type="ECO:0000313" key="2">
    <source>
        <dbReference type="Proteomes" id="UP000199629"/>
    </source>
</evidence>
<organism evidence="1 2">
    <name type="scientific">Micromonospora chaiyaphumensis</name>
    <dbReference type="NCBI Taxonomy" id="307119"/>
    <lineage>
        <taxon>Bacteria</taxon>
        <taxon>Bacillati</taxon>
        <taxon>Actinomycetota</taxon>
        <taxon>Actinomycetes</taxon>
        <taxon>Micromonosporales</taxon>
        <taxon>Micromonosporaceae</taxon>
        <taxon>Micromonospora</taxon>
    </lineage>
</organism>
<dbReference type="Proteomes" id="UP000199629">
    <property type="component" value="Unassembled WGS sequence"/>
</dbReference>